<dbReference type="Proteomes" id="UP000600918">
    <property type="component" value="Unassembled WGS sequence"/>
</dbReference>
<dbReference type="InterPro" id="IPR013783">
    <property type="entry name" value="Ig-like_fold"/>
</dbReference>
<proteinExistence type="predicted"/>
<dbReference type="GO" id="GO:0009986">
    <property type="term" value="C:cell surface"/>
    <property type="evidence" value="ECO:0007669"/>
    <property type="project" value="TreeGrafter"/>
</dbReference>
<evidence type="ECO:0000313" key="2">
    <source>
        <dbReference type="EMBL" id="KAF7421473.1"/>
    </source>
</evidence>
<evidence type="ECO:0000313" key="3">
    <source>
        <dbReference type="Proteomes" id="UP000600918"/>
    </source>
</evidence>
<reference evidence="2" key="1">
    <citation type="journal article" date="2020" name="G3 (Bethesda)">
        <title>High-Quality Assemblies for Three Invasive Social Wasps from the &lt;i&gt;Vespula&lt;/i&gt; Genus.</title>
        <authorList>
            <person name="Harrop T.W.R."/>
            <person name="Guhlin J."/>
            <person name="McLaughlin G.M."/>
            <person name="Permina E."/>
            <person name="Stockwell P."/>
            <person name="Gilligan J."/>
            <person name="Le Lec M.F."/>
            <person name="Gruber M.A.M."/>
            <person name="Quinn O."/>
            <person name="Lovegrove M."/>
            <person name="Duncan E.J."/>
            <person name="Remnant E.J."/>
            <person name="Van Eeckhoven J."/>
            <person name="Graham B."/>
            <person name="Knapp R.A."/>
            <person name="Langford K.W."/>
            <person name="Kronenberg Z."/>
            <person name="Press M.O."/>
            <person name="Eacker S.M."/>
            <person name="Wilson-Rankin E.E."/>
            <person name="Purcell J."/>
            <person name="Lester P.J."/>
            <person name="Dearden P.K."/>
        </authorList>
    </citation>
    <scope>NUCLEOTIDE SEQUENCE</scope>
    <source>
        <strain evidence="2">Volc-1</strain>
    </source>
</reference>
<keyword evidence="3" id="KW-1185">Reference proteome</keyword>
<comment type="caution">
    <text evidence="2">The sequence shown here is derived from an EMBL/GenBank/DDBJ whole genome shotgun (WGS) entry which is preliminary data.</text>
</comment>
<dbReference type="EMBL" id="JACSDY010000008">
    <property type="protein sequence ID" value="KAF7421473.1"/>
    <property type="molecule type" value="Genomic_DNA"/>
</dbReference>
<dbReference type="InterPro" id="IPR042447">
    <property type="entry name" value="Anosmin-1"/>
</dbReference>
<dbReference type="InterPro" id="IPR036116">
    <property type="entry name" value="FN3_sf"/>
</dbReference>
<organism evidence="2 3">
    <name type="scientific">Vespula pensylvanica</name>
    <name type="common">Western yellow jacket</name>
    <name type="synonym">Wasp</name>
    <dbReference type="NCBI Taxonomy" id="30213"/>
    <lineage>
        <taxon>Eukaryota</taxon>
        <taxon>Metazoa</taxon>
        <taxon>Ecdysozoa</taxon>
        <taxon>Arthropoda</taxon>
        <taxon>Hexapoda</taxon>
        <taxon>Insecta</taxon>
        <taxon>Pterygota</taxon>
        <taxon>Neoptera</taxon>
        <taxon>Endopterygota</taxon>
        <taxon>Hymenoptera</taxon>
        <taxon>Apocrita</taxon>
        <taxon>Aculeata</taxon>
        <taxon>Vespoidea</taxon>
        <taxon>Vespidae</taxon>
        <taxon>Vespinae</taxon>
        <taxon>Vespula</taxon>
    </lineage>
</organism>
<protein>
    <submittedName>
        <fullName evidence="2">Uncharacterized protein</fullName>
    </submittedName>
</protein>
<gene>
    <name evidence="2" type="ORF">H0235_009309</name>
</gene>
<name>A0A834U851_VESPE</name>
<feature type="compositionally biased region" description="Basic and acidic residues" evidence="1">
    <location>
        <begin position="1"/>
        <end position="23"/>
    </location>
</feature>
<sequence length="320" mass="37390">MAYNLDSKDNSDPSEVTEPRNPKEPQNLTLSGARLVGGKLRINLRWVKPASDVPITFYKVFWSRRIHSPTNDSVLVYHRTVLKNKFLAISLRMQLKCGREETLDVLLSNDIRIDEFSNFLSQDKTCYELKNLEPKCQYFLQVQAVALYGGRRLASRKASKVFNATDYMAFADVGRRSRRCERYQEGLHVRRMICHCGDVKVRLVWPINQDAKMYNISWKEESCTTSIYEDNVNTKKRPSWKTIQTPHYDLRNLKQDCTYSVNVRNLYSNDKRDEHGTSIEFFATGCQQDRDEKRWKYSSNKAAQCKKKSSKSKKYSEDTD</sequence>
<accession>A0A834U851</accession>
<feature type="region of interest" description="Disordered" evidence="1">
    <location>
        <begin position="1"/>
        <end position="28"/>
    </location>
</feature>
<dbReference type="PANTHER" id="PTHR14131">
    <property type="entry name" value="ANOSMIN"/>
    <property type="match status" value="1"/>
</dbReference>
<dbReference type="PANTHER" id="PTHR14131:SF5">
    <property type="entry name" value="ANOSMIN-1"/>
    <property type="match status" value="1"/>
</dbReference>
<dbReference type="GO" id="GO:0030182">
    <property type="term" value="P:neuron differentiation"/>
    <property type="evidence" value="ECO:0007669"/>
    <property type="project" value="TreeGrafter"/>
</dbReference>
<dbReference type="Gene3D" id="2.60.40.10">
    <property type="entry name" value="Immunoglobulins"/>
    <property type="match status" value="1"/>
</dbReference>
<dbReference type="SUPFAM" id="SSF49265">
    <property type="entry name" value="Fibronectin type III"/>
    <property type="match status" value="1"/>
</dbReference>
<evidence type="ECO:0000256" key="1">
    <source>
        <dbReference type="SAM" id="MobiDB-lite"/>
    </source>
</evidence>
<dbReference type="AlphaFoldDB" id="A0A834U851"/>